<evidence type="ECO:0000313" key="3">
    <source>
        <dbReference type="Proteomes" id="UP000010091"/>
    </source>
</evidence>
<dbReference type="RefSeq" id="XP_012046230.1">
    <property type="nucleotide sequence ID" value="XM_012190840.1"/>
</dbReference>
<accession>J9VL56</accession>
<reference evidence="2 3" key="1">
    <citation type="journal article" date="2014" name="PLoS Genet.">
        <title>Analysis of the genome and transcriptome of Cryptococcus neoformans var. grubii reveals complex RNA expression and microevolution leading to virulence attenuation.</title>
        <authorList>
            <person name="Janbon G."/>
            <person name="Ormerod K.L."/>
            <person name="Paulet D."/>
            <person name="Byrnes E.J.III."/>
            <person name="Yadav V."/>
            <person name="Chatterjee G."/>
            <person name="Mullapudi N."/>
            <person name="Hon C.C."/>
            <person name="Billmyre R.B."/>
            <person name="Brunel F."/>
            <person name="Bahn Y.S."/>
            <person name="Chen W."/>
            <person name="Chen Y."/>
            <person name="Chow E.W."/>
            <person name="Coppee J.Y."/>
            <person name="Floyd-Averette A."/>
            <person name="Gaillardin C."/>
            <person name="Gerik K.J."/>
            <person name="Goldberg J."/>
            <person name="Gonzalez-Hilarion S."/>
            <person name="Gujja S."/>
            <person name="Hamlin J.L."/>
            <person name="Hsueh Y.P."/>
            <person name="Ianiri G."/>
            <person name="Jones S."/>
            <person name="Kodira C.D."/>
            <person name="Kozubowski L."/>
            <person name="Lam W."/>
            <person name="Marra M."/>
            <person name="Mesner L.D."/>
            <person name="Mieczkowski P.A."/>
            <person name="Moyrand F."/>
            <person name="Nielsen K."/>
            <person name="Proux C."/>
            <person name="Rossignol T."/>
            <person name="Schein J.E."/>
            <person name="Sun S."/>
            <person name="Wollschlaeger C."/>
            <person name="Wood I.A."/>
            <person name="Zeng Q."/>
            <person name="Neuveglise C."/>
            <person name="Newlon C.S."/>
            <person name="Perfect J.R."/>
            <person name="Lodge J.K."/>
            <person name="Idnurm A."/>
            <person name="Stajich J.E."/>
            <person name="Kronstad J.W."/>
            <person name="Sanyal K."/>
            <person name="Heitman J."/>
            <person name="Fraser J.A."/>
            <person name="Cuomo C.A."/>
            <person name="Dietrich F.S."/>
        </authorList>
    </citation>
    <scope>NUCLEOTIDE SEQUENCE [LARGE SCALE GENOMIC DNA]</scope>
    <source>
        <strain evidence="3">H99 / ATCC 208821 / CBS 10515 / FGSC 9487</strain>
    </source>
</reference>
<dbReference type="HOGENOM" id="CLU_1618930_0_0_1"/>
<proteinExistence type="predicted"/>
<evidence type="ECO:0008006" key="4">
    <source>
        <dbReference type="Google" id="ProtNLM"/>
    </source>
</evidence>
<feature type="signal peptide" evidence="1">
    <location>
        <begin position="1"/>
        <end position="25"/>
    </location>
</feature>
<dbReference type="GeneID" id="23884086"/>
<keyword evidence="1" id="KW-0732">Signal</keyword>
<name>J9VL56_CRYN9</name>
<organism evidence="2 3">
    <name type="scientific">Cryptococcus neoformans (strain H99 / ATCC 208821 / CBS 10515 / FGSC 9487)</name>
    <name type="common">Cryptococcus neoformans var. grubii serotype A</name>
    <dbReference type="NCBI Taxonomy" id="235443"/>
    <lineage>
        <taxon>Eukaryota</taxon>
        <taxon>Fungi</taxon>
        <taxon>Dikarya</taxon>
        <taxon>Basidiomycota</taxon>
        <taxon>Agaricomycotina</taxon>
        <taxon>Tremellomycetes</taxon>
        <taxon>Tremellales</taxon>
        <taxon>Cryptococcaceae</taxon>
        <taxon>Cryptococcus</taxon>
        <taxon>Cryptococcus neoformans species complex</taxon>
    </lineage>
</organism>
<dbReference type="OrthoDB" id="2563623at2759"/>
<feature type="chain" id="PRO_5003829182" description="WSC domain-containing protein" evidence="1">
    <location>
        <begin position="26"/>
        <end position="168"/>
    </location>
</feature>
<sequence length="168" mass="18529">MFMLPLAFVFCSFITFFSLLPGVFGSPTPDTIFLLKESSFTSLGCSKFFTPTSILHQVSSPGACFSRCSPTEIAAYTQIQYGVLCSCGGKEMLQGLDAMDPCTGSNWYLYGNKGADENEIIGLEEETRELKDLESAFSRKGRTSQTPMSPTKLRMLLLGKQDRSQILK</sequence>
<gene>
    <name evidence="2" type="ORF">CNAG_00262</name>
</gene>
<dbReference type="EMBL" id="CP003820">
    <property type="protein sequence ID" value="AFR92395.2"/>
    <property type="molecule type" value="Genomic_DNA"/>
</dbReference>
<dbReference type="VEuPathDB" id="FungiDB:CNAG_00262"/>
<dbReference type="AlphaFoldDB" id="J9VL56"/>
<protein>
    <recommendedName>
        <fullName evidence="4">WSC domain-containing protein</fullName>
    </recommendedName>
</protein>
<keyword evidence="3" id="KW-1185">Reference proteome</keyword>
<dbReference type="Proteomes" id="UP000010091">
    <property type="component" value="Chromosome 1"/>
</dbReference>
<dbReference type="KEGG" id="cng:CNAG_00262"/>
<evidence type="ECO:0000313" key="2">
    <source>
        <dbReference type="EMBL" id="AFR92395.2"/>
    </source>
</evidence>
<evidence type="ECO:0000256" key="1">
    <source>
        <dbReference type="SAM" id="SignalP"/>
    </source>
</evidence>